<comment type="caution">
    <text evidence="2">The sequence shown here is derived from an EMBL/GenBank/DDBJ whole genome shotgun (WGS) entry which is preliminary data.</text>
</comment>
<dbReference type="PANTHER" id="PTHR43617">
    <property type="entry name" value="L-AMINO ACID N-ACETYLTRANSFERASE"/>
    <property type="match status" value="1"/>
</dbReference>
<dbReference type="InterPro" id="IPR016181">
    <property type="entry name" value="Acyl_CoA_acyltransferase"/>
</dbReference>
<proteinExistence type="predicted"/>
<dbReference type="PROSITE" id="PS51186">
    <property type="entry name" value="GNAT"/>
    <property type="match status" value="1"/>
</dbReference>
<sequence>MLSLRPSQPQDEAFLRSVYASTRAGEISLFGWHSSQAEIFLRMQFDAQDRHFRGNYPHGRFDIVELDGTPIGRFYVARQPQGFHVIDIALLPPWQGQGYGAELLRNVQQQAARDGLHVSLHVDRSNPAQRLYARLGFQDAGDAGLYRLLEWWP</sequence>
<protein>
    <submittedName>
        <fullName evidence="2">GNAT family N-acetyltransferase</fullName>
    </submittedName>
</protein>
<dbReference type="EMBL" id="WHUG01000003">
    <property type="protein sequence ID" value="MQA38404.1"/>
    <property type="molecule type" value="Genomic_DNA"/>
</dbReference>
<name>A0A6A7N045_9BURK</name>
<evidence type="ECO:0000313" key="2">
    <source>
        <dbReference type="EMBL" id="MQA38404.1"/>
    </source>
</evidence>
<dbReference type="CDD" id="cd04301">
    <property type="entry name" value="NAT_SF"/>
    <property type="match status" value="1"/>
</dbReference>
<organism evidence="2 3">
    <name type="scientific">Rugamonas aquatica</name>
    <dbReference type="NCBI Taxonomy" id="2743357"/>
    <lineage>
        <taxon>Bacteria</taxon>
        <taxon>Pseudomonadati</taxon>
        <taxon>Pseudomonadota</taxon>
        <taxon>Betaproteobacteria</taxon>
        <taxon>Burkholderiales</taxon>
        <taxon>Oxalobacteraceae</taxon>
        <taxon>Telluria group</taxon>
        <taxon>Rugamonas</taxon>
    </lineage>
</organism>
<dbReference type="Pfam" id="PF00583">
    <property type="entry name" value="Acetyltransf_1"/>
    <property type="match status" value="1"/>
</dbReference>
<dbReference type="PANTHER" id="PTHR43617:SF35">
    <property type="entry name" value="[RIBOSOMAL PROTEIN BS18]-ALANINE N-ACETYLTRANSFERASE"/>
    <property type="match status" value="1"/>
</dbReference>
<dbReference type="InterPro" id="IPR050276">
    <property type="entry name" value="MshD_Acetyltransferase"/>
</dbReference>
<dbReference type="AlphaFoldDB" id="A0A6A7N045"/>
<dbReference type="Gene3D" id="3.40.630.30">
    <property type="match status" value="1"/>
</dbReference>
<evidence type="ECO:0000259" key="1">
    <source>
        <dbReference type="PROSITE" id="PS51186"/>
    </source>
</evidence>
<dbReference type="RefSeq" id="WP_152837789.1">
    <property type="nucleotide sequence ID" value="NZ_WHUG01000003.1"/>
</dbReference>
<reference evidence="2 3" key="1">
    <citation type="submission" date="2019-10" db="EMBL/GenBank/DDBJ databases">
        <title>Two novel species isolated from a subtropical stream in China.</title>
        <authorList>
            <person name="Lu H."/>
        </authorList>
    </citation>
    <scope>NUCLEOTIDE SEQUENCE [LARGE SCALE GENOMIC DNA]</scope>
    <source>
        <strain evidence="2 3">FT29W</strain>
    </source>
</reference>
<evidence type="ECO:0000313" key="3">
    <source>
        <dbReference type="Proteomes" id="UP000440498"/>
    </source>
</evidence>
<accession>A0A6A7N045</accession>
<dbReference type="InterPro" id="IPR000182">
    <property type="entry name" value="GNAT_dom"/>
</dbReference>
<dbReference type="GO" id="GO:0008999">
    <property type="term" value="F:protein-N-terminal-alanine acetyltransferase activity"/>
    <property type="evidence" value="ECO:0007669"/>
    <property type="project" value="TreeGrafter"/>
</dbReference>
<feature type="domain" description="N-acetyltransferase" evidence="1">
    <location>
        <begin position="2"/>
        <end position="153"/>
    </location>
</feature>
<keyword evidence="2" id="KW-0808">Transferase</keyword>
<gene>
    <name evidence="2" type="ORF">GEV02_09605</name>
</gene>
<dbReference type="SUPFAM" id="SSF55729">
    <property type="entry name" value="Acyl-CoA N-acyltransferases (Nat)"/>
    <property type="match status" value="1"/>
</dbReference>
<keyword evidence="3" id="KW-1185">Reference proteome</keyword>
<dbReference type="Proteomes" id="UP000440498">
    <property type="component" value="Unassembled WGS sequence"/>
</dbReference>